<feature type="repeat" description="WD" evidence="3">
    <location>
        <begin position="260"/>
        <end position="295"/>
    </location>
</feature>
<dbReference type="PANTHER" id="PTHR45048">
    <property type="match status" value="1"/>
</dbReference>
<dbReference type="InterPro" id="IPR015943">
    <property type="entry name" value="WD40/YVTN_repeat-like_dom_sf"/>
</dbReference>
<feature type="repeat" description="WD" evidence="3">
    <location>
        <begin position="44"/>
        <end position="85"/>
    </location>
</feature>
<evidence type="ECO:0000313" key="5">
    <source>
        <dbReference type="RefSeq" id="XP_022096130.1"/>
    </source>
</evidence>
<dbReference type="GeneID" id="110982181"/>
<dbReference type="OrthoDB" id="538223at2759"/>
<dbReference type="InterPro" id="IPR019775">
    <property type="entry name" value="WD40_repeat_CS"/>
</dbReference>
<evidence type="ECO:0000256" key="1">
    <source>
        <dbReference type="ARBA" id="ARBA00022574"/>
    </source>
</evidence>
<dbReference type="SMART" id="SM00320">
    <property type="entry name" value="WD40"/>
    <property type="match status" value="7"/>
</dbReference>
<evidence type="ECO:0000313" key="4">
    <source>
        <dbReference type="Proteomes" id="UP000694845"/>
    </source>
</evidence>
<dbReference type="SUPFAM" id="SSF50998">
    <property type="entry name" value="Quinoprotein alcohol dehydrogenase-like"/>
    <property type="match status" value="1"/>
</dbReference>
<keyword evidence="4" id="KW-1185">Reference proteome</keyword>
<dbReference type="Gene3D" id="2.130.10.10">
    <property type="entry name" value="YVTN repeat-like/Quinoprotein amine dehydrogenase"/>
    <property type="match status" value="3"/>
</dbReference>
<name>A0A8B7YUH0_ACAPL</name>
<dbReference type="InterPro" id="IPR011047">
    <property type="entry name" value="Quinoprotein_ADH-like_sf"/>
</dbReference>
<dbReference type="InterPro" id="IPR001680">
    <property type="entry name" value="WD40_rpt"/>
</dbReference>
<dbReference type="OMA" id="WDAMDGS"/>
<organism evidence="4 5">
    <name type="scientific">Acanthaster planci</name>
    <name type="common">Crown-of-thorns starfish</name>
    <dbReference type="NCBI Taxonomy" id="133434"/>
    <lineage>
        <taxon>Eukaryota</taxon>
        <taxon>Metazoa</taxon>
        <taxon>Echinodermata</taxon>
        <taxon>Eleutherozoa</taxon>
        <taxon>Asterozoa</taxon>
        <taxon>Asteroidea</taxon>
        <taxon>Valvatacea</taxon>
        <taxon>Valvatida</taxon>
        <taxon>Acanthasteridae</taxon>
        <taxon>Acanthaster</taxon>
    </lineage>
</organism>
<sequence length="404" mass="45451">MTEVASIDFDPLALEVTNELNSLSRSKTGTWEHEDLAQVRYKVLRGHKDSINSCQFCVDDTRILTASEDKTCSLWNVETGDREKKYDGHPSCISQCHMSHDNSKFVTSCWDKRIRVRDVETGEVLWTGLQGGIGTCCQFSHNGKYIASGTDLDNCLNIWDTQNGTLLQSVKKHHGSSITSCKFSPDDSRVCTTSTDKITNLWDLASQNVTIKLGGHINVVSCCCFNEDERRLCTGSWDKQLQVWDVSTGMYRSEGPVTFSKGHEGSISACRFSKDGSMLISGSYDQTVVVWDAENCGPKLTLKGHTDWVTDVDITQDMKWILSSSRDRTIRLWNIENSDSIPVVLENKKSMGLRIVKCNECGKPFSISQLDDPQELKMCVFCRLQTSRPLPSLDYDEDLNMPEF</sequence>
<keyword evidence="1 3" id="KW-0853">WD repeat</keyword>
<accession>A0A8B7YUH0</accession>
<dbReference type="Pfam" id="PF00400">
    <property type="entry name" value="WD40"/>
    <property type="match status" value="7"/>
</dbReference>
<dbReference type="AlphaFoldDB" id="A0A8B7YUH0"/>
<dbReference type="RefSeq" id="XP_022096130.1">
    <property type="nucleotide sequence ID" value="XM_022240438.1"/>
</dbReference>
<dbReference type="PROSITE" id="PS00678">
    <property type="entry name" value="WD_REPEATS_1"/>
    <property type="match status" value="5"/>
</dbReference>
<dbReference type="InterPro" id="IPR020472">
    <property type="entry name" value="WD40_PAC1"/>
</dbReference>
<feature type="repeat" description="WD" evidence="3">
    <location>
        <begin position="171"/>
        <end position="212"/>
    </location>
</feature>
<dbReference type="CTD" id="126248"/>
<dbReference type="PROSITE" id="PS50082">
    <property type="entry name" value="WD_REPEATS_2"/>
    <property type="match status" value="5"/>
</dbReference>
<dbReference type="CDD" id="cd00200">
    <property type="entry name" value="WD40"/>
    <property type="match status" value="1"/>
</dbReference>
<keyword evidence="2" id="KW-0677">Repeat</keyword>
<feature type="repeat" description="WD" evidence="3">
    <location>
        <begin position="213"/>
        <end position="254"/>
    </location>
</feature>
<gene>
    <name evidence="5" type="primary">LOC110982181</name>
</gene>
<feature type="repeat" description="WD" evidence="3">
    <location>
        <begin position="302"/>
        <end position="343"/>
    </location>
</feature>
<dbReference type="KEGG" id="aplc:110982181"/>
<evidence type="ECO:0000256" key="3">
    <source>
        <dbReference type="PROSITE-ProRule" id="PRU00221"/>
    </source>
</evidence>
<reference evidence="5" key="1">
    <citation type="submission" date="2025-08" db="UniProtKB">
        <authorList>
            <consortium name="RefSeq"/>
        </authorList>
    </citation>
    <scope>IDENTIFICATION</scope>
</reference>
<proteinExistence type="predicted"/>
<protein>
    <submittedName>
        <fullName evidence="5">WD repeat-containing protein 88-like</fullName>
    </submittedName>
</protein>
<dbReference type="PANTHER" id="PTHR45048:SF1">
    <property type="entry name" value="WD REPEAT-CONTAINING PROTEIN 88"/>
    <property type="match status" value="1"/>
</dbReference>
<dbReference type="Proteomes" id="UP000694845">
    <property type="component" value="Unplaced"/>
</dbReference>
<dbReference type="PRINTS" id="PR00320">
    <property type="entry name" value="GPROTEINBRPT"/>
</dbReference>
<dbReference type="PROSITE" id="PS50294">
    <property type="entry name" value="WD_REPEATS_REGION"/>
    <property type="match status" value="5"/>
</dbReference>
<evidence type="ECO:0000256" key="2">
    <source>
        <dbReference type="ARBA" id="ARBA00022737"/>
    </source>
</evidence>